<dbReference type="InterPro" id="IPR036815">
    <property type="entry name" value="14-3-3_dom_sf"/>
</dbReference>
<sequence>YENKNMVEDAENLNLYAYYQEISKLLIWPIHPSRLDLALNFSVFYNKVLILVIPNLLAQYAFEEAIAELGTLGKKYYKDAAAQGS</sequence>
<proteinExistence type="inferred from homology"/>
<protein>
    <recommendedName>
        <fullName evidence="2">14-3-3 domain-containing protein</fullName>
    </recommendedName>
</protein>
<evidence type="ECO:0000313" key="3">
    <source>
        <dbReference type="EMBL" id="KAH0907588.1"/>
    </source>
</evidence>
<feature type="domain" description="14-3-3" evidence="2">
    <location>
        <begin position="3"/>
        <end position="81"/>
    </location>
</feature>
<feature type="non-terminal residue" evidence="3">
    <location>
        <position position="1"/>
    </location>
</feature>
<keyword evidence="4" id="KW-1185">Reference proteome</keyword>
<dbReference type="Proteomes" id="UP000824890">
    <property type="component" value="Unassembled WGS sequence"/>
</dbReference>
<reference evidence="3 4" key="1">
    <citation type="submission" date="2021-05" db="EMBL/GenBank/DDBJ databases">
        <title>Genome Assembly of Synthetic Allotetraploid Brassica napus Reveals Homoeologous Exchanges between Subgenomes.</title>
        <authorList>
            <person name="Davis J.T."/>
        </authorList>
    </citation>
    <scope>NUCLEOTIDE SEQUENCE [LARGE SCALE GENOMIC DNA]</scope>
    <source>
        <strain evidence="4">cv. Da-Ae</strain>
        <tissue evidence="3">Seedling</tissue>
    </source>
</reference>
<dbReference type="EMBL" id="JAGKQM010000010">
    <property type="protein sequence ID" value="KAH0907588.1"/>
    <property type="molecule type" value="Genomic_DNA"/>
</dbReference>
<evidence type="ECO:0000256" key="1">
    <source>
        <dbReference type="ARBA" id="ARBA00006141"/>
    </source>
</evidence>
<accession>A0ABQ8BS45</accession>
<gene>
    <name evidence="3" type="ORF">HID58_039415</name>
</gene>
<dbReference type="InterPro" id="IPR000308">
    <property type="entry name" value="14-3-3"/>
</dbReference>
<dbReference type="InterPro" id="IPR023410">
    <property type="entry name" value="14-3-3_domain"/>
</dbReference>
<comment type="similarity">
    <text evidence="1">Belongs to the 14-3-3 family.</text>
</comment>
<evidence type="ECO:0000313" key="4">
    <source>
        <dbReference type="Proteomes" id="UP000824890"/>
    </source>
</evidence>
<evidence type="ECO:0000259" key="2">
    <source>
        <dbReference type="Pfam" id="PF00244"/>
    </source>
</evidence>
<name>A0ABQ8BS45_BRANA</name>
<comment type="caution">
    <text evidence="3">The sequence shown here is derived from an EMBL/GenBank/DDBJ whole genome shotgun (WGS) entry which is preliminary data.</text>
</comment>
<dbReference type="Pfam" id="PF00244">
    <property type="entry name" value="14-3-3"/>
    <property type="match status" value="1"/>
</dbReference>
<dbReference type="SUPFAM" id="SSF48445">
    <property type="entry name" value="14-3-3 protein"/>
    <property type="match status" value="1"/>
</dbReference>
<organism evidence="3 4">
    <name type="scientific">Brassica napus</name>
    <name type="common">Rape</name>
    <dbReference type="NCBI Taxonomy" id="3708"/>
    <lineage>
        <taxon>Eukaryota</taxon>
        <taxon>Viridiplantae</taxon>
        <taxon>Streptophyta</taxon>
        <taxon>Embryophyta</taxon>
        <taxon>Tracheophyta</taxon>
        <taxon>Spermatophyta</taxon>
        <taxon>Magnoliopsida</taxon>
        <taxon>eudicotyledons</taxon>
        <taxon>Gunneridae</taxon>
        <taxon>Pentapetalae</taxon>
        <taxon>rosids</taxon>
        <taxon>malvids</taxon>
        <taxon>Brassicales</taxon>
        <taxon>Brassicaceae</taxon>
        <taxon>Brassiceae</taxon>
        <taxon>Brassica</taxon>
    </lineage>
</organism>
<dbReference type="Gene3D" id="1.20.190.20">
    <property type="entry name" value="14-3-3 domain"/>
    <property type="match status" value="1"/>
</dbReference>
<dbReference type="PRINTS" id="PR00305">
    <property type="entry name" value="1433ZETA"/>
</dbReference>